<keyword evidence="1" id="KW-0175">Coiled coil</keyword>
<reference evidence="2 3" key="1">
    <citation type="journal article" date="2016" name="Nat. Commun.">
        <title>Thousands of microbial genomes shed light on interconnected biogeochemical processes in an aquifer system.</title>
        <authorList>
            <person name="Anantharaman K."/>
            <person name="Brown C.T."/>
            <person name="Hug L.A."/>
            <person name="Sharon I."/>
            <person name="Castelle C.J."/>
            <person name="Probst A.J."/>
            <person name="Thomas B.C."/>
            <person name="Singh A."/>
            <person name="Wilkins M.J."/>
            <person name="Karaoz U."/>
            <person name="Brodie E.L."/>
            <person name="Williams K.H."/>
            <person name="Hubbard S.S."/>
            <person name="Banfield J.F."/>
        </authorList>
    </citation>
    <scope>NUCLEOTIDE SEQUENCE [LARGE SCALE GENOMIC DNA]</scope>
</reference>
<sequence>MSLSRLNPKANPSDLIEYNLSLLKRYISSDRTVLKKAEEVFQKMFTEYGQVHHNDQFHGNETLLYHQYMVLHSFTTLMDVVEKDYNDNDHYVQAMRSLLTITESKTTFGRKELKSMLTHSPPTCSKPFQILLFLAVLFHDIGKLYNTEKWEKEFNDETLRLRKFQKHDDYGWAFFQILSTKKNNFDTLFGHMVERTKKEIAKLNSQLDQAESKKKEEYQKKLNFLKIDLHYLIITKDRILEFKDLLDELDLKRDDYWFVSKLVEHHQTLFNDPSMDYAKIILEKDQKKISTFVDWVRKKKLEKVGVTKKTKLNDYIFYGLLFMNMSDTNGTGFSDHEIEYAFKNYKLGDKFEGHHGAINSDAEFFGFLNYMYHNISKANEEIVTTWFGVEAVVKKQAVYNYDNLLSQFSSPQIAQIQLILEKEGPKGLAKNGYNVGQIMKLIRV</sequence>
<dbReference type="Proteomes" id="UP000178930">
    <property type="component" value="Unassembled WGS sequence"/>
</dbReference>
<name>A0A1G1XXG0_9BACT</name>
<accession>A0A1G1XXG0</accession>
<dbReference type="AlphaFoldDB" id="A0A1G1XXG0"/>
<dbReference type="EMBL" id="MHIB01000018">
    <property type="protein sequence ID" value="OGY44270.1"/>
    <property type="molecule type" value="Genomic_DNA"/>
</dbReference>
<protein>
    <submittedName>
        <fullName evidence="2">Uncharacterized protein</fullName>
    </submittedName>
</protein>
<gene>
    <name evidence="2" type="ORF">A2729_04180</name>
</gene>
<feature type="coiled-coil region" evidence="1">
    <location>
        <begin position="193"/>
        <end position="220"/>
    </location>
</feature>
<organism evidence="2 3">
    <name type="scientific">Candidatus Buchananbacteria bacterium RIFCSPHIGHO2_01_FULL_39_14</name>
    <dbReference type="NCBI Taxonomy" id="1797532"/>
    <lineage>
        <taxon>Bacteria</taxon>
        <taxon>Candidatus Buchananiibacteriota</taxon>
    </lineage>
</organism>
<evidence type="ECO:0000313" key="2">
    <source>
        <dbReference type="EMBL" id="OGY44270.1"/>
    </source>
</evidence>
<dbReference type="STRING" id="1797532.A2729_04180"/>
<evidence type="ECO:0000256" key="1">
    <source>
        <dbReference type="SAM" id="Coils"/>
    </source>
</evidence>
<evidence type="ECO:0000313" key="3">
    <source>
        <dbReference type="Proteomes" id="UP000178930"/>
    </source>
</evidence>
<proteinExistence type="predicted"/>
<comment type="caution">
    <text evidence="2">The sequence shown here is derived from an EMBL/GenBank/DDBJ whole genome shotgun (WGS) entry which is preliminary data.</text>
</comment>